<name>A0ABZ2C291_9PROT</name>
<dbReference type="EMBL" id="CP133270">
    <property type="protein sequence ID" value="WVX65915.1"/>
    <property type="molecule type" value="Genomic_DNA"/>
</dbReference>
<protein>
    <submittedName>
        <fullName evidence="1">Uncharacterized protein</fullName>
    </submittedName>
</protein>
<gene>
    <name evidence="1" type="ORF">Bealeia1_00081</name>
</gene>
<proteinExistence type="predicted"/>
<dbReference type="Proteomes" id="UP001330434">
    <property type="component" value="Chromosome"/>
</dbReference>
<accession>A0ABZ2C291</accession>
<keyword evidence="2" id="KW-1185">Reference proteome</keyword>
<evidence type="ECO:0000313" key="1">
    <source>
        <dbReference type="EMBL" id="WVX65915.1"/>
    </source>
</evidence>
<organism evidence="1 2">
    <name type="scientific">Candidatus Bealeia paramacronuclearis</name>
    <dbReference type="NCBI Taxonomy" id="1921001"/>
    <lineage>
        <taxon>Bacteria</taxon>
        <taxon>Pseudomonadati</taxon>
        <taxon>Pseudomonadota</taxon>
        <taxon>Alphaproteobacteria</taxon>
        <taxon>Holosporales</taxon>
        <taxon>Holosporaceae</taxon>
        <taxon>Candidatus Bealeia</taxon>
    </lineage>
</organism>
<sequence length="203" mass="23408">MRVLTLILVFLIIFEISALFGKGQLSQLVAEGKIEEAKNHILMKFSKRISSSQKQEQEIDSAIDKYLFVKTFKILFKNLPQDDIQRNADIENRYSQILIFFQLTPTSEKIPTLEARKKLLIEISKKFLNLNNYLTVFGIRNLATPELVECSVDYFQGIGEKPIANLNNLRDPRAIEKIIKSAWDLWSNNDLLQNSISTIKSEE</sequence>
<evidence type="ECO:0000313" key="2">
    <source>
        <dbReference type="Proteomes" id="UP001330434"/>
    </source>
</evidence>
<reference evidence="1 2" key="1">
    <citation type="journal article" date="2024" name="Environ. Microbiol.">
        <title>Novel evolutionary insights on the interactions of the Holosporales (Alphaproteobacteria) with eukaryotic hosts from comparative genomics.</title>
        <authorList>
            <person name="Giovannini M."/>
            <person name="Petroni G."/>
            <person name="Castelli M."/>
        </authorList>
    </citation>
    <scope>NUCLEOTIDE SEQUENCE [LARGE SCALE GENOMIC DNA]</scope>
    <source>
        <strain evidence="1 2">US_Bl 15I1</strain>
    </source>
</reference>